<dbReference type="Pfam" id="PF25967">
    <property type="entry name" value="RND-MFP_C"/>
    <property type="match status" value="1"/>
</dbReference>
<feature type="domain" description="Multidrug resistance protein MdtA-like beta-barrel" evidence="7">
    <location>
        <begin position="218"/>
        <end position="300"/>
    </location>
</feature>
<evidence type="ECO:0000259" key="8">
    <source>
        <dbReference type="Pfam" id="PF25967"/>
    </source>
</evidence>
<dbReference type="RefSeq" id="WP_066669800.1">
    <property type="nucleotide sequence ID" value="NZ_CP016171.1"/>
</dbReference>
<evidence type="ECO:0000256" key="4">
    <source>
        <dbReference type="SAM" id="SignalP"/>
    </source>
</evidence>
<dbReference type="SUPFAM" id="SSF111369">
    <property type="entry name" value="HlyD-like secretion proteins"/>
    <property type="match status" value="1"/>
</dbReference>
<feature type="coiled-coil region" evidence="3">
    <location>
        <begin position="111"/>
        <end position="160"/>
    </location>
</feature>
<dbReference type="Pfam" id="PF25917">
    <property type="entry name" value="BSH_RND"/>
    <property type="match status" value="1"/>
</dbReference>
<dbReference type="STRING" id="463025.BAU08_13740"/>
<evidence type="ECO:0000259" key="5">
    <source>
        <dbReference type="Pfam" id="PF25876"/>
    </source>
</evidence>
<feature type="domain" description="Multidrug resistance protein MdtA-like C-terminal permuted SH3" evidence="8">
    <location>
        <begin position="304"/>
        <end position="365"/>
    </location>
</feature>
<gene>
    <name evidence="9" type="ORF">BAU08_13740</name>
</gene>
<dbReference type="Pfam" id="PF25876">
    <property type="entry name" value="HH_MFP_RND"/>
    <property type="match status" value="1"/>
</dbReference>
<evidence type="ECO:0000259" key="7">
    <source>
        <dbReference type="Pfam" id="PF25944"/>
    </source>
</evidence>
<dbReference type="GO" id="GO:0030313">
    <property type="term" value="C:cell envelope"/>
    <property type="evidence" value="ECO:0007669"/>
    <property type="project" value="UniProtKB-SubCell"/>
</dbReference>
<feature type="domain" description="Multidrug resistance protein MdtA-like barrel-sandwich hybrid" evidence="6">
    <location>
        <begin position="71"/>
        <end position="212"/>
    </location>
</feature>
<dbReference type="AlphaFoldDB" id="A0A193FY21"/>
<evidence type="ECO:0000256" key="3">
    <source>
        <dbReference type="SAM" id="Coils"/>
    </source>
</evidence>
<feature type="signal peptide" evidence="4">
    <location>
        <begin position="1"/>
        <end position="23"/>
    </location>
</feature>
<proteinExistence type="inferred from homology"/>
<dbReference type="Gene3D" id="1.10.287.470">
    <property type="entry name" value="Helix hairpin bin"/>
    <property type="match status" value="1"/>
</dbReference>
<comment type="similarity">
    <text evidence="2">Belongs to the membrane fusion protein (MFP) (TC 8.A.1) family.</text>
</comment>
<organism evidence="9 10">
    <name type="scientific">Bordetella bronchialis</name>
    <dbReference type="NCBI Taxonomy" id="463025"/>
    <lineage>
        <taxon>Bacteria</taxon>
        <taxon>Pseudomonadati</taxon>
        <taxon>Pseudomonadota</taxon>
        <taxon>Betaproteobacteria</taxon>
        <taxon>Burkholderiales</taxon>
        <taxon>Alcaligenaceae</taxon>
        <taxon>Bordetella</taxon>
    </lineage>
</organism>
<dbReference type="InterPro" id="IPR058627">
    <property type="entry name" value="MdtA-like_C"/>
</dbReference>
<dbReference type="InterPro" id="IPR058626">
    <property type="entry name" value="MdtA-like_b-barrel"/>
</dbReference>
<evidence type="ECO:0000256" key="2">
    <source>
        <dbReference type="ARBA" id="ARBA00009477"/>
    </source>
</evidence>
<dbReference type="Gene3D" id="2.40.30.170">
    <property type="match status" value="1"/>
</dbReference>
<dbReference type="GO" id="GO:0005886">
    <property type="term" value="C:plasma membrane"/>
    <property type="evidence" value="ECO:0007669"/>
    <property type="project" value="TreeGrafter"/>
</dbReference>
<name>A0A193FY21_9BORD</name>
<dbReference type="EMBL" id="CP016171">
    <property type="protein sequence ID" value="ANN72263.1"/>
    <property type="molecule type" value="Genomic_DNA"/>
</dbReference>
<protein>
    <submittedName>
        <fullName evidence="9">Efflux transporter periplasmic adaptor subunit</fullName>
    </submittedName>
</protein>
<dbReference type="NCBIfam" id="TIGR01730">
    <property type="entry name" value="RND_mfp"/>
    <property type="match status" value="1"/>
</dbReference>
<dbReference type="Gene3D" id="2.40.50.100">
    <property type="match status" value="1"/>
</dbReference>
<dbReference type="FunFam" id="2.40.420.20:FF:000001">
    <property type="entry name" value="Efflux RND transporter periplasmic adaptor subunit"/>
    <property type="match status" value="1"/>
</dbReference>
<evidence type="ECO:0000259" key="6">
    <source>
        <dbReference type="Pfam" id="PF25917"/>
    </source>
</evidence>
<comment type="subcellular location">
    <subcellularLocation>
        <location evidence="1">Cell envelope</location>
    </subcellularLocation>
</comment>
<feature type="domain" description="Multidrug resistance protein MdtA-like alpha-helical hairpin" evidence="5">
    <location>
        <begin position="111"/>
        <end position="180"/>
    </location>
</feature>
<sequence>MLIRRKRLSLTLGALFIAAAAAGAIHHGHGMVPARAASAPAPAIEVDVARVASEPIVEWQSYTGRLEAIDKVEIRPLASGRIVAVHFHDGATVRKGDLLFTIDPQPYAAELERAQAQVAAAEARVAYASSELARNQRLLADNAVARRDFEEKRNASLQANAALRAARAAAESARINLSYTQVTAPVSGRVSRAELTVGNIVQAGANAPLLTTVVSQSPIYASFDVDEQTYLRYLRQGGSSRTPVYLGLADEDGYSRQGRIDSVDNQMDRRSGTIRVRARFDNAANDLLPGLYARVKVGAGTPTQAVLLNEAAIGTDQARRFVLVVDDDNHVRYREIVLGNEYEGMRIVTAGLEPGERVIVNGMQRVRPAETVQPRLVGMTDGKPVAAAVPAKPAA</sequence>
<dbReference type="PANTHER" id="PTHR30158:SF10">
    <property type="entry name" value="CATION EFFLUX PUMP"/>
    <property type="match status" value="1"/>
</dbReference>
<reference evidence="9 10" key="1">
    <citation type="submission" date="2016-06" db="EMBL/GenBank/DDBJ databases">
        <title>Complete genome sequences of Bordetella bronchialis and Bordetella flabilis.</title>
        <authorList>
            <person name="LiPuma J.J."/>
            <person name="Spilker T."/>
        </authorList>
    </citation>
    <scope>NUCLEOTIDE SEQUENCE [LARGE SCALE GENOMIC DNA]</scope>
    <source>
        <strain evidence="9 10">AU17976</strain>
    </source>
</reference>
<keyword evidence="4" id="KW-0732">Signal</keyword>
<dbReference type="GO" id="GO:0046677">
    <property type="term" value="P:response to antibiotic"/>
    <property type="evidence" value="ECO:0007669"/>
    <property type="project" value="TreeGrafter"/>
</dbReference>
<dbReference type="InterPro" id="IPR006143">
    <property type="entry name" value="RND_pump_MFP"/>
</dbReference>
<keyword evidence="3" id="KW-0175">Coiled coil</keyword>
<feature type="chain" id="PRO_5008258479" evidence="4">
    <location>
        <begin position="24"/>
        <end position="395"/>
    </location>
</feature>
<dbReference type="GO" id="GO:0022857">
    <property type="term" value="F:transmembrane transporter activity"/>
    <property type="evidence" value="ECO:0007669"/>
    <property type="project" value="InterPro"/>
</dbReference>
<dbReference type="Gene3D" id="2.40.420.20">
    <property type="match status" value="1"/>
</dbReference>
<evidence type="ECO:0000256" key="1">
    <source>
        <dbReference type="ARBA" id="ARBA00004196"/>
    </source>
</evidence>
<dbReference type="Pfam" id="PF25944">
    <property type="entry name" value="Beta-barrel_RND"/>
    <property type="match status" value="1"/>
</dbReference>
<dbReference type="Proteomes" id="UP000092213">
    <property type="component" value="Chromosome"/>
</dbReference>
<accession>A0A193FY21</accession>
<dbReference type="PANTHER" id="PTHR30158">
    <property type="entry name" value="ACRA/E-RELATED COMPONENT OF DRUG EFFLUX TRANSPORTER"/>
    <property type="match status" value="1"/>
</dbReference>
<dbReference type="InterPro" id="IPR058624">
    <property type="entry name" value="MdtA-like_HH"/>
</dbReference>
<dbReference type="InterPro" id="IPR058625">
    <property type="entry name" value="MdtA-like_BSH"/>
</dbReference>
<evidence type="ECO:0000313" key="9">
    <source>
        <dbReference type="EMBL" id="ANN72263.1"/>
    </source>
</evidence>
<evidence type="ECO:0000313" key="10">
    <source>
        <dbReference type="Proteomes" id="UP000092213"/>
    </source>
</evidence>